<keyword evidence="2" id="KW-1185">Reference proteome</keyword>
<feature type="non-terminal residue" evidence="1">
    <location>
        <position position="71"/>
    </location>
</feature>
<dbReference type="EMBL" id="CAJVQC010056316">
    <property type="protein sequence ID" value="CAG8796300.1"/>
    <property type="molecule type" value="Genomic_DNA"/>
</dbReference>
<name>A0ACA9RKN9_9GLOM</name>
<comment type="caution">
    <text evidence="1">The sequence shown here is derived from an EMBL/GenBank/DDBJ whole genome shotgun (WGS) entry which is preliminary data.</text>
</comment>
<organism evidence="1 2">
    <name type="scientific">Racocetra persica</name>
    <dbReference type="NCBI Taxonomy" id="160502"/>
    <lineage>
        <taxon>Eukaryota</taxon>
        <taxon>Fungi</taxon>
        <taxon>Fungi incertae sedis</taxon>
        <taxon>Mucoromycota</taxon>
        <taxon>Glomeromycotina</taxon>
        <taxon>Glomeromycetes</taxon>
        <taxon>Diversisporales</taxon>
        <taxon>Gigasporaceae</taxon>
        <taxon>Racocetra</taxon>
    </lineage>
</organism>
<accession>A0ACA9RKN9</accession>
<sequence>SKAKFNEADLYFADNIETNIFKKIPTFNKQLCSKKSINLMNFEAKTNLTDLKENLYSLAKEQNFANWKDIK</sequence>
<gene>
    <name evidence="1" type="ORF">RPERSI_LOCUS20126</name>
</gene>
<evidence type="ECO:0000313" key="2">
    <source>
        <dbReference type="Proteomes" id="UP000789920"/>
    </source>
</evidence>
<feature type="non-terminal residue" evidence="1">
    <location>
        <position position="1"/>
    </location>
</feature>
<evidence type="ECO:0000313" key="1">
    <source>
        <dbReference type="EMBL" id="CAG8796300.1"/>
    </source>
</evidence>
<protein>
    <submittedName>
        <fullName evidence="1">25621_t:CDS:1</fullName>
    </submittedName>
</protein>
<proteinExistence type="predicted"/>
<dbReference type="Proteomes" id="UP000789920">
    <property type="component" value="Unassembled WGS sequence"/>
</dbReference>
<reference evidence="1" key="1">
    <citation type="submission" date="2021-06" db="EMBL/GenBank/DDBJ databases">
        <authorList>
            <person name="Kallberg Y."/>
            <person name="Tangrot J."/>
            <person name="Rosling A."/>
        </authorList>
    </citation>
    <scope>NUCLEOTIDE SEQUENCE</scope>
    <source>
        <strain evidence="1">MA461A</strain>
    </source>
</reference>